<name>A0A1R3KPR0_9ROSI</name>
<comment type="caution">
    <text evidence="1">The sequence shown here is derived from an EMBL/GenBank/DDBJ whole genome shotgun (WGS) entry which is preliminary data.</text>
</comment>
<proteinExistence type="predicted"/>
<evidence type="ECO:0000313" key="1">
    <source>
        <dbReference type="EMBL" id="OMP09071.1"/>
    </source>
</evidence>
<evidence type="ECO:0000313" key="2">
    <source>
        <dbReference type="Proteomes" id="UP000187203"/>
    </source>
</evidence>
<accession>A0A1R3KPR0</accession>
<protein>
    <submittedName>
        <fullName evidence="1">Uncharacterized protein</fullName>
    </submittedName>
</protein>
<keyword evidence="2" id="KW-1185">Reference proteome</keyword>
<reference evidence="2" key="1">
    <citation type="submission" date="2013-09" db="EMBL/GenBank/DDBJ databases">
        <title>Corchorus olitorius genome sequencing.</title>
        <authorList>
            <person name="Alam M."/>
            <person name="Haque M.S."/>
            <person name="Islam M.S."/>
            <person name="Emdad E.M."/>
            <person name="Islam M.M."/>
            <person name="Ahmed B."/>
            <person name="Halim A."/>
            <person name="Hossen Q.M.M."/>
            <person name="Hossain M.Z."/>
            <person name="Ahmed R."/>
            <person name="Khan M.M."/>
            <person name="Islam R."/>
            <person name="Rashid M.M."/>
            <person name="Khan S.A."/>
            <person name="Rahman M.S."/>
            <person name="Alam M."/>
            <person name="Yahiya A.S."/>
            <person name="Khan M.S."/>
            <person name="Azam M.S."/>
            <person name="Haque T."/>
            <person name="Lashkar M.Z.H."/>
            <person name="Akhand A.I."/>
            <person name="Morshed G."/>
            <person name="Roy S."/>
            <person name="Uddin K.S."/>
            <person name="Rabeya T."/>
            <person name="Hossain A.S."/>
            <person name="Chowdhury A."/>
            <person name="Snigdha A.R."/>
            <person name="Mortoza M.S."/>
            <person name="Matin S.A."/>
            <person name="Hoque S.M.E."/>
            <person name="Islam M.K."/>
            <person name="Roy D.K."/>
            <person name="Haider R."/>
            <person name="Moosa M.M."/>
            <person name="Elias S.M."/>
            <person name="Hasan A.M."/>
            <person name="Jahan S."/>
            <person name="Shafiuddin M."/>
            <person name="Mahmood N."/>
            <person name="Shommy N.S."/>
        </authorList>
    </citation>
    <scope>NUCLEOTIDE SEQUENCE [LARGE SCALE GENOMIC DNA]</scope>
    <source>
        <strain evidence="2">cv. O-4</strain>
    </source>
</reference>
<sequence>MGLDGLKSGRMVTMSGRVIRVGIKGNISHLHHHLETLAALPLILNFSAAARTSMCHLVGASPELGLSSKFQVCLFSTA</sequence>
<organism evidence="1 2">
    <name type="scientific">Corchorus olitorius</name>
    <dbReference type="NCBI Taxonomy" id="93759"/>
    <lineage>
        <taxon>Eukaryota</taxon>
        <taxon>Viridiplantae</taxon>
        <taxon>Streptophyta</taxon>
        <taxon>Embryophyta</taxon>
        <taxon>Tracheophyta</taxon>
        <taxon>Spermatophyta</taxon>
        <taxon>Magnoliopsida</taxon>
        <taxon>eudicotyledons</taxon>
        <taxon>Gunneridae</taxon>
        <taxon>Pentapetalae</taxon>
        <taxon>rosids</taxon>
        <taxon>malvids</taxon>
        <taxon>Malvales</taxon>
        <taxon>Malvaceae</taxon>
        <taxon>Grewioideae</taxon>
        <taxon>Apeibeae</taxon>
        <taxon>Corchorus</taxon>
    </lineage>
</organism>
<dbReference type="Proteomes" id="UP000187203">
    <property type="component" value="Unassembled WGS sequence"/>
</dbReference>
<dbReference type="EMBL" id="AWUE01012481">
    <property type="protein sequence ID" value="OMP09071.1"/>
    <property type="molecule type" value="Genomic_DNA"/>
</dbReference>
<gene>
    <name evidence="1" type="ORF">COLO4_05837</name>
</gene>
<dbReference type="AlphaFoldDB" id="A0A1R3KPR0"/>